<reference evidence="1 2" key="1">
    <citation type="journal article" date="2009" name="J. Bacteriol.">
        <title>Complete genome sequence of Robiginitalea biformata HTCC2501.</title>
        <authorList>
            <person name="Oh H.M."/>
            <person name="Giovannoni S.J."/>
            <person name="Lee K."/>
            <person name="Ferriera S."/>
            <person name="Johnson J."/>
            <person name="Cho J.C."/>
        </authorList>
    </citation>
    <scope>NUCLEOTIDE SEQUENCE [LARGE SCALE GENOMIC DNA]</scope>
    <source>
        <strain evidence="2">ATCC BAA-864 / HTCC2501 / KCTC 12146</strain>
    </source>
</reference>
<proteinExistence type="predicted"/>
<organism evidence="1 2">
    <name type="scientific">Robiginitalea biformata (strain ATCC BAA-864 / DSM 15991 / KCTC 12146 / HTCC2501)</name>
    <dbReference type="NCBI Taxonomy" id="313596"/>
    <lineage>
        <taxon>Bacteria</taxon>
        <taxon>Pseudomonadati</taxon>
        <taxon>Bacteroidota</taxon>
        <taxon>Flavobacteriia</taxon>
        <taxon>Flavobacteriales</taxon>
        <taxon>Flavobacteriaceae</taxon>
        <taxon>Robiginitalea</taxon>
    </lineage>
</organism>
<gene>
    <name evidence="1" type="ordered locus">RB2501_05200</name>
</gene>
<dbReference type="HOGENOM" id="CLU_3295773_0_0_10"/>
<evidence type="ECO:0000313" key="2">
    <source>
        <dbReference type="Proteomes" id="UP000009049"/>
    </source>
</evidence>
<dbReference type="KEGG" id="rbi:RB2501_05200"/>
<name>A4CH60_ROBBH</name>
<evidence type="ECO:0000313" key="1">
    <source>
        <dbReference type="EMBL" id="EAR16268.1"/>
    </source>
</evidence>
<dbReference type="Proteomes" id="UP000009049">
    <property type="component" value="Chromosome"/>
</dbReference>
<dbReference type="EMBL" id="CP001712">
    <property type="protein sequence ID" value="EAR16268.1"/>
    <property type="molecule type" value="Genomic_DNA"/>
</dbReference>
<protein>
    <submittedName>
        <fullName evidence="1">Uncharacterized protein</fullName>
    </submittedName>
</protein>
<sequence>MYPAGIPPPNKAEIVYQMTWLTPGIPRDTGKQVWIKTPGE</sequence>
<dbReference type="AlphaFoldDB" id="A4CH60"/>
<keyword evidence="2" id="KW-1185">Reference proteome</keyword>
<dbReference type="STRING" id="313596.RB2501_05200"/>
<accession>A4CH60</accession>